<keyword evidence="2" id="KW-0813">Transport</keyword>
<feature type="transmembrane region" description="Helical" evidence="6">
    <location>
        <begin position="402"/>
        <end position="422"/>
    </location>
</feature>
<accession>A0A4P6FHF7</accession>
<sequence length="511" mass="54495">MNLRVKSVEASIADASDEERSLKRSLGTGDLALMGIAVAVGAGIFSVGAQAAANFAGPSVILSFILAAITCGLAIMCYAEFASTVPVAGSAYTFTYATMGELLAWIIGWDLILELFTAAAVLAKYWGVYLSEAFLAFGWNLPATFQIGSLTVSWPAFLIVAVFTALLVAGTKLTARVGAVFTLIKVGIVVFVVVVGFFFVKAANFSPFIPEAVPTEGGAADVWTQSLFAWFTGAAPAQYGVFGMLAAASLVFFAFIGFDVVATSAEEVKNPQRTLPRGIFIGLAIVTLLYVLVSIVMTGMVSYRDLAAEDTPSLATAFRLVGQDWASAVISFGALAGLTTVIMVILLGLSRIVFALSRDGLLPRWLSKTTARTKTPARVQIIGGTVVAFVAAFTDVGLLEEMINIGTLSAFVLVSIGVVVLRRTRPDLKRGFRVPWSPFLPILSAALCVWLMLNLTTLTWVRFVVWLAIGLVIYFSYGRRKSRLGGGISEIELPTAQGQEADFLPEVPDNR</sequence>
<dbReference type="Gene3D" id="1.20.1740.10">
    <property type="entry name" value="Amino acid/polyamine transporter I"/>
    <property type="match status" value="1"/>
</dbReference>
<evidence type="ECO:0000256" key="6">
    <source>
        <dbReference type="SAM" id="Phobius"/>
    </source>
</evidence>
<proteinExistence type="predicted"/>
<feature type="transmembrane region" description="Helical" evidence="6">
    <location>
        <begin position="31"/>
        <end position="53"/>
    </location>
</feature>
<feature type="transmembrane region" description="Helical" evidence="6">
    <location>
        <begin position="377"/>
        <end position="396"/>
    </location>
</feature>
<dbReference type="KEGG" id="agf:ET445_16000"/>
<dbReference type="PANTHER" id="PTHR43243">
    <property type="entry name" value="INNER MEMBRANE TRANSPORTER YGJI-RELATED"/>
    <property type="match status" value="1"/>
</dbReference>
<dbReference type="GO" id="GO:0015171">
    <property type="term" value="F:amino acid transmembrane transporter activity"/>
    <property type="evidence" value="ECO:0007669"/>
    <property type="project" value="TreeGrafter"/>
</dbReference>
<feature type="transmembrane region" description="Helical" evidence="6">
    <location>
        <begin position="434"/>
        <end position="453"/>
    </location>
</feature>
<dbReference type="OrthoDB" id="9762947at2"/>
<evidence type="ECO:0000313" key="8">
    <source>
        <dbReference type="Proteomes" id="UP000291259"/>
    </source>
</evidence>
<gene>
    <name evidence="7" type="ORF">ET445_16000</name>
</gene>
<feature type="transmembrane region" description="Helical" evidence="6">
    <location>
        <begin position="459"/>
        <end position="477"/>
    </location>
</feature>
<keyword evidence="5 6" id="KW-0472">Membrane</keyword>
<evidence type="ECO:0000256" key="4">
    <source>
        <dbReference type="ARBA" id="ARBA00022989"/>
    </source>
</evidence>
<name>A0A4P6FHF7_9MICO</name>
<dbReference type="PIRSF" id="PIRSF006060">
    <property type="entry name" value="AA_transporter"/>
    <property type="match status" value="1"/>
</dbReference>
<keyword evidence="4 6" id="KW-1133">Transmembrane helix</keyword>
<reference evidence="7 8" key="1">
    <citation type="submission" date="2019-01" db="EMBL/GenBank/DDBJ databases">
        <title>Genome sequencing of strain FW100M-8.</title>
        <authorList>
            <person name="Heo J."/>
            <person name="Kim S.-J."/>
            <person name="Kim J.-S."/>
            <person name="Hong S.-B."/>
            <person name="Kwon S.-W."/>
        </authorList>
    </citation>
    <scope>NUCLEOTIDE SEQUENCE [LARGE SCALE GENOMIC DNA]</scope>
    <source>
        <strain evidence="7 8">FW100M-8</strain>
    </source>
</reference>
<feature type="transmembrane region" description="Helical" evidence="6">
    <location>
        <begin position="143"/>
        <end position="168"/>
    </location>
</feature>
<feature type="transmembrane region" description="Helical" evidence="6">
    <location>
        <begin position="180"/>
        <end position="200"/>
    </location>
</feature>
<feature type="transmembrane region" description="Helical" evidence="6">
    <location>
        <begin position="328"/>
        <end position="356"/>
    </location>
</feature>
<feature type="transmembrane region" description="Helical" evidence="6">
    <location>
        <begin position="59"/>
        <end position="81"/>
    </location>
</feature>
<dbReference type="InterPro" id="IPR002293">
    <property type="entry name" value="AA/rel_permease1"/>
</dbReference>
<dbReference type="PANTHER" id="PTHR43243:SF4">
    <property type="entry name" value="CATIONIC AMINO ACID TRANSPORTER 4"/>
    <property type="match status" value="1"/>
</dbReference>
<keyword evidence="3 6" id="KW-0812">Transmembrane</keyword>
<comment type="subcellular location">
    <subcellularLocation>
        <location evidence="1">Membrane</location>
        <topology evidence="1">Multi-pass membrane protein</topology>
    </subcellularLocation>
</comment>
<feature type="transmembrane region" description="Helical" evidence="6">
    <location>
        <begin position="237"/>
        <end position="258"/>
    </location>
</feature>
<dbReference type="RefSeq" id="WP_129192157.1">
    <property type="nucleotide sequence ID" value="NZ_CP035491.1"/>
</dbReference>
<feature type="transmembrane region" description="Helical" evidence="6">
    <location>
        <begin position="279"/>
        <end position="303"/>
    </location>
</feature>
<evidence type="ECO:0000256" key="1">
    <source>
        <dbReference type="ARBA" id="ARBA00004141"/>
    </source>
</evidence>
<evidence type="ECO:0000313" key="7">
    <source>
        <dbReference type="EMBL" id="QAY74613.1"/>
    </source>
</evidence>
<organism evidence="7 8">
    <name type="scientific">Agromyces protaetiae</name>
    <dbReference type="NCBI Taxonomy" id="2509455"/>
    <lineage>
        <taxon>Bacteria</taxon>
        <taxon>Bacillati</taxon>
        <taxon>Actinomycetota</taxon>
        <taxon>Actinomycetes</taxon>
        <taxon>Micrococcales</taxon>
        <taxon>Microbacteriaceae</taxon>
        <taxon>Agromyces</taxon>
    </lineage>
</organism>
<keyword evidence="8" id="KW-1185">Reference proteome</keyword>
<dbReference type="GO" id="GO:0016020">
    <property type="term" value="C:membrane"/>
    <property type="evidence" value="ECO:0007669"/>
    <property type="project" value="UniProtKB-SubCell"/>
</dbReference>
<dbReference type="EMBL" id="CP035491">
    <property type="protein sequence ID" value="QAY74613.1"/>
    <property type="molecule type" value="Genomic_DNA"/>
</dbReference>
<protein>
    <submittedName>
        <fullName evidence="7">Amino acid permease</fullName>
    </submittedName>
</protein>
<evidence type="ECO:0000256" key="5">
    <source>
        <dbReference type="ARBA" id="ARBA00023136"/>
    </source>
</evidence>
<evidence type="ECO:0000256" key="3">
    <source>
        <dbReference type="ARBA" id="ARBA00022692"/>
    </source>
</evidence>
<dbReference type="Pfam" id="PF13520">
    <property type="entry name" value="AA_permease_2"/>
    <property type="match status" value="1"/>
</dbReference>
<evidence type="ECO:0000256" key="2">
    <source>
        <dbReference type="ARBA" id="ARBA00022448"/>
    </source>
</evidence>
<dbReference type="Proteomes" id="UP000291259">
    <property type="component" value="Chromosome"/>
</dbReference>
<dbReference type="AlphaFoldDB" id="A0A4P6FHF7"/>